<accession>A0ABN1AMI6</accession>
<keyword evidence="1" id="KW-0472">Membrane</keyword>
<organism evidence="2 3">
    <name type="scientific">Streptomyces olivaceiscleroticus</name>
    <dbReference type="NCBI Taxonomy" id="68245"/>
    <lineage>
        <taxon>Bacteria</taxon>
        <taxon>Bacillati</taxon>
        <taxon>Actinomycetota</taxon>
        <taxon>Actinomycetes</taxon>
        <taxon>Kitasatosporales</taxon>
        <taxon>Streptomycetaceae</taxon>
        <taxon>Streptomyces</taxon>
    </lineage>
</organism>
<evidence type="ECO:0000256" key="1">
    <source>
        <dbReference type="SAM" id="Phobius"/>
    </source>
</evidence>
<evidence type="ECO:0000313" key="3">
    <source>
        <dbReference type="Proteomes" id="UP001500909"/>
    </source>
</evidence>
<keyword evidence="3" id="KW-1185">Reference proteome</keyword>
<dbReference type="EMBL" id="BAAABY010000034">
    <property type="protein sequence ID" value="GAA0480112.1"/>
    <property type="molecule type" value="Genomic_DNA"/>
</dbReference>
<reference evidence="2 3" key="1">
    <citation type="journal article" date="2019" name="Int. J. Syst. Evol. Microbiol.">
        <title>The Global Catalogue of Microorganisms (GCM) 10K type strain sequencing project: providing services to taxonomists for standard genome sequencing and annotation.</title>
        <authorList>
            <consortium name="The Broad Institute Genomics Platform"/>
            <consortium name="The Broad Institute Genome Sequencing Center for Infectious Disease"/>
            <person name="Wu L."/>
            <person name="Ma J."/>
        </authorList>
    </citation>
    <scope>NUCLEOTIDE SEQUENCE [LARGE SCALE GENOMIC DNA]</scope>
    <source>
        <strain evidence="2 3">JCM 4805</strain>
    </source>
</reference>
<protein>
    <recommendedName>
        <fullName evidence="4">DUF2530 domain-containing protein</fullName>
    </recommendedName>
</protein>
<dbReference type="Pfam" id="PF19857">
    <property type="entry name" value="DUF6332"/>
    <property type="match status" value="1"/>
</dbReference>
<feature type="transmembrane region" description="Helical" evidence="1">
    <location>
        <begin position="12"/>
        <end position="40"/>
    </location>
</feature>
<proteinExistence type="predicted"/>
<feature type="transmembrane region" description="Helical" evidence="1">
    <location>
        <begin position="52"/>
        <end position="73"/>
    </location>
</feature>
<dbReference type="RefSeq" id="WP_346097544.1">
    <property type="nucleotide sequence ID" value="NZ_BAAABY010000034.1"/>
</dbReference>
<keyword evidence="1" id="KW-0812">Transmembrane</keyword>
<evidence type="ECO:0000313" key="2">
    <source>
        <dbReference type="EMBL" id="GAA0480112.1"/>
    </source>
</evidence>
<evidence type="ECO:0008006" key="4">
    <source>
        <dbReference type="Google" id="ProtNLM"/>
    </source>
</evidence>
<gene>
    <name evidence="2" type="ORF">GCM10010361_51130</name>
</gene>
<comment type="caution">
    <text evidence="2">The sequence shown here is derived from an EMBL/GenBank/DDBJ whole genome shotgun (WGS) entry which is preliminary data.</text>
</comment>
<dbReference type="InterPro" id="IPR046295">
    <property type="entry name" value="DUF6332"/>
</dbReference>
<name>A0ABN1AMI6_9ACTN</name>
<keyword evidence="1" id="KW-1133">Transmembrane helix</keyword>
<sequence length="88" mass="9234">MSPTRSQAQRDAVTVEIAFAVVTGALLGGLVFLLCAAPVLWGPVPASWHGSWVMVAAVLAGAVGALRVVRVLWRRGQPNHPGRTSPHS</sequence>
<dbReference type="Proteomes" id="UP001500909">
    <property type="component" value="Unassembled WGS sequence"/>
</dbReference>